<dbReference type="PANTHER" id="PTHR46720:SF3">
    <property type="entry name" value="FAD-BINDING DOMAIN-CONTAINING PROTEIN-RELATED"/>
    <property type="match status" value="1"/>
</dbReference>
<feature type="domain" description="FAD-binding" evidence="4">
    <location>
        <begin position="278"/>
        <end position="345"/>
    </location>
</feature>
<keyword evidence="2" id="KW-0274">FAD</keyword>
<name>A0A6A6CE64_ZASCE</name>
<dbReference type="GO" id="GO:0044550">
    <property type="term" value="P:secondary metabolite biosynthetic process"/>
    <property type="evidence" value="ECO:0007669"/>
    <property type="project" value="TreeGrafter"/>
</dbReference>
<dbReference type="SUPFAM" id="SSF51905">
    <property type="entry name" value="FAD/NAD(P)-binding domain"/>
    <property type="match status" value="1"/>
</dbReference>
<sequence length="399" mass="43546">MGSAEQGKIKVAIVGGGISGLALGAGLTKKPHIDFHIYESVPEYKDVGAGLALHLNAIKAMLLIGDEVREAYSKKALNMGDEALEMATQVILAHGPNEDMKGLMELLPPGCVTFGKRAASVGQVGDVAKVRFKDGEEIEADCVIGADGVHSVTRAYILGPDHPAVGAKNHDGYQNYRRTLPMDEARAYGMDPKWTTYVPILCGPRGYINSMPLDKGRLLSVGIVVPGLRFEADKIGGAPPLDPTKYDDYSDEAKKMIKMVKDDPADSWSYADHDNAPFYWRGRVCMIGDAAHTMYPFAGNGAAQALEDCAVVNALFDKVTSKDRIEKAFEAFDTARRPRSQRVVEISREFGWLYAYSYGDLHTDPAKMKAFMREAGGFTNNVDLNKQNEAAMEAFEKLL</sequence>
<proteinExistence type="predicted"/>
<keyword evidence="3" id="KW-0560">Oxidoreductase</keyword>
<accession>A0A6A6CE64</accession>
<dbReference type="AlphaFoldDB" id="A0A6A6CE64"/>
<dbReference type="GeneID" id="54570898"/>
<evidence type="ECO:0000256" key="1">
    <source>
        <dbReference type="ARBA" id="ARBA00022630"/>
    </source>
</evidence>
<dbReference type="InterPro" id="IPR051104">
    <property type="entry name" value="FAD_monoxygenase"/>
</dbReference>
<keyword evidence="1" id="KW-0285">Flavoprotein</keyword>
<organism evidence="5 6">
    <name type="scientific">Zasmidium cellare ATCC 36951</name>
    <dbReference type="NCBI Taxonomy" id="1080233"/>
    <lineage>
        <taxon>Eukaryota</taxon>
        <taxon>Fungi</taxon>
        <taxon>Dikarya</taxon>
        <taxon>Ascomycota</taxon>
        <taxon>Pezizomycotina</taxon>
        <taxon>Dothideomycetes</taxon>
        <taxon>Dothideomycetidae</taxon>
        <taxon>Mycosphaerellales</taxon>
        <taxon>Mycosphaerellaceae</taxon>
        <taxon>Zasmidium</taxon>
    </lineage>
</organism>
<dbReference type="Gene3D" id="3.50.50.60">
    <property type="entry name" value="FAD/NAD(P)-binding domain"/>
    <property type="match status" value="1"/>
</dbReference>
<dbReference type="PANTHER" id="PTHR46720">
    <property type="entry name" value="HYDROXYLASE, PUTATIVE (AFU_ORTHOLOGUE AFUA_3G01460)-RELATED"/>
    <property type="match status" value="1"/>
</dbReference>
<dbReference type="OrthoDB" id="16820at2759"/>
<evidence type="ECO:0000256" key="3">
    <source>
        <dbReference type="ARBA" id="ARBA00023002"/>
    </source>
</evidence>
<evidence type="ECO:0000259" key="4">
    <source>
        <dbReference type="Pfam" id="PF01494"/>
    </source>
</evidence>
<protein>
    <recommendedName>
        <fullName evidence="4">FAD-binding domain-containing protein</fullName>
    </recommendedName>
</protein>
<dbReference type="Proteomes" id="UP000799537">
    <property type="component" value="Unassembled WGS sequence"/>
</dbReference>
<evidence type="ECO:0000313" key="5">
    <source>
        <dbReference type="EMBL" id="KAF2164458.1"/>
    </source>
</evidence>
<keyword evidence="6" id="KW-1185">Reference proteome</keyword>
<evidence type="ECO:0000313" key="6">
    <source>
        <dbReference type="Proteomes" id="UP000799537"/>
    </source>
</evidence>
<dbReference type="EMBL" id="ML993604">
    <property type="protein sequence ID" value="KAF2164458.1"/>
    <property type="molecule type" value="Genomic_DNA"/>
</dbReference>
<dbReference type="Pfam" id="PF01494">
    <property type="entry name" value="FAD_binding_3"/>
    <property type="match status" value="1"/>
</dbReference>
<dbReference type="PRINTS" id="PR00420">
    <property type="entry name" value="RNGMNOXGNASE"/>
</dbReference>
<evidence type="ECO:0000256" key="2">
    <source>
        <dbReference type="ARBA" id="ARBA00022827"/>
    </source>
</evidence>
<dbReference type="RefSeq" id="XP_033665347.1">
    <property type="nucleotide sequence ID" value="XM_033817626.1"/>
</dbReference>
<dbReference type="GO" id="GO:0071949">
    <property type="term" value="F:FAD binding"/>
    <property type="evidence" value="ECO:0007669"/>
    <property type="project" value="InterPro"/>
</dbReference>
<reference evidence="5" key="1">
    <citation type="journal article" date="2020" name="Stud. Mycol.">
        <title>101 Dothideomycetes genomes: a test case for predicting lifestyles and emergence of pathogens.</title>
        <authorList>
            <person name="Haridas S."/>
            <person name="Albert R."/>
            <person name="Binder M."/>
            <person name="Bloem J."/>
            <person name="Labutti K."/>
            <person name="Salamov A."/>
            <person name="Andreopoulos B."/>
            <person name="Baker S."/>
            <person name="Barry K."/>
            <person name="Bills G."/>
            <person name="Bluhm B."/>
            <person name="Cannon C."/>
            <person name="Castanera R."/>
            <person name="Culley D."/>
            <person name="Daum C."/>
            <person name="Ezra D."/>
            <person name="Gonzalez J."/>
            <person name="Henrissat B."/>
            <person name="Kuo A."/>
            <person name="Liang C."/>
            <person name="Lipzen A."/>
            <person name="Lutzoni F."/>
            <person name="Magnuson J."/>
            <person name="Mondo S."/>
            <person name="Nolan M."/>
            <person name="Ohm R."/>
            <person name="Pangilinan J."/>
            <person name="Park H.-J."/>
            <person name="Ramirez L."/>
            <person name="Alfaro M."/>
            <person name="Sun H."/>
            <person name="Tritt A."/>
            <person name="Yoshinaga Y."/>
            <person name="Zwiers L.-H."/>
            <person name="Turgeon B."/>
            <person name="Goodwin S."/>
            <person name="Spatafora J."/>
            <person name="Crous P."/>
            <person name="Grigoriev I."/>
        </authorList>
    </citation>
    <scope>NUCLEOTIDE SEQUENCE</scope>
    <source>
        <strain evidence="5">ATCC 36951</strain>
    </source>
</reference>
<dbReference type="GO" id="GO:0016491">
    <property type="term" value="F:oxidoreductase activity"/>
    <property type="evidence" value="ECO:0007669"/>
    <property type="project" value="UniProtKB-KW"/>
</dbReference>
<dbReference type="InterPro" id="IPR036188">
    <property type="entry name" value="FAD/NAD-bd_sf"/>
</dbReference>
<gene>
    <name evidence="5" type="ORF">M409DRAFT_67954</name>
</gene>
<dbReference type="InterPro" id="IPR002938">
    <property type="entry name" value="FAD-bd"/>
</dbReference>